<feature type="region of interest" description="Disordered" evidence="1">
    <location>
        <begin position="137"/>
        <end position="224"/>
    </location>
</feature>
<dbReference type="RefSeq" id="XP_014547916.1">
    <property type="nucleotide sequence ID" value="XM_014692430.1"/>
</dbReference>
<dbReference type="AlphaFoldDB" id="A0A7D5YMY1"/>
<feature type="region of interest" description="Disordered" evidence="1">
    <location>
        <begin position="633"/>
        <end position="681"/>
    </location>
</feature>
<evidence type="ECO:0000256" key="1">
    <source>
        <dbReference type="SAM" id="MobiDB-lite"/>
    </source>
</evidence>
<evidence type="ECO:0000313" key="2">
    <source>
        <dbReference type="EMBL" id="QLI63442.1"/>
    </source>
</evidence>
<evidence type="ECO:0000313" key="3">
    <source>
        <dbReference type="Proteomes" id="UP000510686"/>
    </source>
</evidence>
<sequence>MIGRTEKTASPTVLFISENDHYRKEARKVIKESGILKQHPGFKTAHISRDPGWGGPLEQLGLCQETKGSIENPTGGPETPVFYEYSKRLHPTMTIYVRHGSSTRVATANGIRLHGHLFYLAPSHVFFDRLDNSQTSQVDDDFEIDSESESEYDDAAEASITSMGSQSTEALSDQDDLSDDELHSKTTLDSPQSSNIMASSPGPRRLSKSSFAKEQIAHPPREITTPPWASLRQLGLLFDWCVDQDWALVKVIEGTDPNISAFLSSFVFNPLDLSAARIAVLPKDGARVITHTASGGQMTGSILGMPSYARLPRGKSFQEVFAVHLDGPLADGDCGSAIFGADTGELFGHIVAGCRSTGFAYVMAARHVFPKLAKSALRIKDMERRHERCLISSDDDAAIEWDDKDQEIFVVPPRSQHNTMVTPLTFGHKMAVPGTLVPRRVDRQDVQQPADHAERDGGSFELTQGLHLASQARAQSTWQERFRSSASDHSSVHPMYTAHPAKYGPKPVGSQISKVYEHRRILLPCEFRKFSGCQKQFDLHDKDSWIDHIIDEHLHGRCPRVSICWFCDESVFRSGSNQKDEKLESFRQRMYHTATHFKEGMTAADIRPDFYFLDHLRENNLIDESTFRSAKKLGELPGGYSTRPPGGNETQSEVVVESSRSWCRRQSRDCQPGSSTKPNST</sequence>
<gene>
    <name evidence="2" type="ORF">G6M90_00g026700</name>
</gene>
<accession>A0A7D5YMY1</accession>
<name>A0A7D5YMY1_9HYPO</name>
<feature type="compositionally biased region" description="Polar residues" evidence="1">
    <location>
        <begin position="187"/>
        <end position="198"/>
    </location>
</feature>
<feature type="compositionally biased region" description="Acidic residues" evidence="1">
    <location>
        <begin position="138"/>
        <end position="156"/>
    </location>
</feature>
<feature type="compositionally biased region" description="Polar residues" evidence="1">
    <location>
        <begin position="648"/>
        <end position="661"/>
    </location>
</feature>
<protein>
    <submittedName>
        <fullName evidence="2">Uncharacterized protein</fullName>
    </submittedName>
</protein>
<dbReference type="OrthoDB" id="409136at2759"/>
<dbReference type="KEGG" id="mbrn:26237360"/>
<proteinExistence type="predicted"/>
<dbReference type="GeneID" id="26237360"/>
<keyword evidence="3" id="KW-1185">Reference proteome</keyword>
<dbReference type="Proteomes" id="UP000510686">
    <property type="component" value="Chromosome 1"/>
</dbReference>
<feature type="compositionally biased region" description="Polar residues" evidence="1">
    <location>
        <begin position="672"/>
        <end position="681"/>
    </location>
</feature>
<dbReference type="EMBL" id="CP058932">
    <property type="protein sequence ID" value="QLI63442.1"/>
    <property type="molecule type" value="Genomic_DNA"/>
</dbReference>
<organism evidence="2 3">
    <name type="scientific">Metarhizium brunneum</name>
    <dbReference type="NCBI Taxonomy" id="500148"/>
    <lineage>
        <taxon>Eukaryota</taxon>
        <taxon>Fungi</taxon>
        <taxon>Dikarya</taxon>
        <taxon>Ascomycota</taxon>
        <taxon>Pezizomycotina</taxon>
        <taxon>Sordariomycetes</taxon>
        <taxon>Hypocreomycetidae</taxon>
        <taxon>Hypocreales</taxon>
        <taxon>Clavicipitaceae</taxon>
        <taxon>Metarhizium</taxon>
    </lineage>
</organism>
<feature type="compositionally biased region" description="Polar residues" evidence="1">
    <location>
        <begin position="160"/>
        <end position="170"/>
    </location>
</feature>
<reference evidence="2 3" key="1">
    <citation type="submission" date="2020-07" db="EMBL/GenBank/DDBJ databases">
        <title>Telomere length de novo assembly of all 7 chromosomes of the fungus, Metarhizium brunneum, using a novel assembly pipeline.</title>
        <authorList>
            <person name="Saud z."/>
            <person name="Kortsinoglou A."/>
            <person name="Kouvelis V.N."/>
            <person name="Butt T.M."/>
        </authorList>
    </citation>
    <scope>NUCLEOTIDE SEQUENCE [LARGE SCALE GENOMIC DNA]</scope>
    <source>
        <strain evidence="2 3">4556</strain>
    </source>
</reference>